<keyword evidence="2" id="KW-0812">Transmembrane</keyword>
<dbReference type="AlphaFoldDB" id="A0A1G2QMA5"/>
<dbReference type="Proteomes" id="UP000177140">
    <property type="component" value="Unassembled WGS sequence"/>
</dbReference>
<keyword evidence="2" id="KW-1133">Transmembrane helix</keyword>
<gene>
    <name evidence="3" type="ORF">A2556_01835</name>
</gene>
<feature type="region of interest" description="Disordered" evidence="1">
    <location>
        <begin position="87"/>
        <end position="117"/>
    </location>
</feature>
<feature type="transmembrane region" description="Helical" evidence="2">
    <location>
        <begin position="40"/>
        <end position="62"/>
    </location>
</feature>
<keyword evidence="2" id="KW-0472">Membrane</keyword>
<comment type="caution">
    <text evidence="3">The sequence shown here is derived from an EMBL/GenBank/DDBJ whole genome shotgun (WGS) entry which is preliminary data.</text>
</comment>
<accession>A0A1G2QMA5</accession>
<name>A0A1G2QMA5_9BACT</name>
<reference evidence="3 4" key="1">
    <citation type="journal article" date="2016" name="Nat. Commun.">
        <title>Thousands of microbial genomes shed light on interconnected biogeochemical processes in an aquifer system.</title>
        <authorList>
            <person name="Anantharaman K."/>
            <person name="Brown C.T."/>
            <person name="Hug L.A."/>
            <person name="Sharon I."/>
            <person name="Castelle C.J."/>
            <person name="Probst A.J."/>
            <person name="Thomas B.C."/>
            <person name="Singh A."/>
            <person name="Wilkins M.J."/>
            <person name="Karaoz U."/>
            <person name="Brodie E.L."/>
            <person name="Williams K.H."/>
            <person name="Hubbard S.S."/>
            <person name="Banfield J.F."/>
        </authorList>
    </citation>
    <scope>NUCLEOTIDE SEQUENCE [LARGE SCALE GENOMIC DNA]</scope>
</reference>
<proteinExistence type="predicted"/>
<evidence type="ECO:0000313" key="4">
    <source>
        <dbReference type="Proteomes" id="UP000177140"/>
    </source>
</evidence>
<evidence type="ECO:0000256" key="2">
    <source>
        <dbReference type="SAM" id="Phobius"/>
    </source>
</evidence>
<feature type="compositionally biased region" description="Basic and acidic residues" evidence="1">
    <location>
        <begin position="87"/>
        <end position="96"/>
    </location>
</feature>
<sequence length="117" mass="13045">MNALAKVMSIVALLVMALVVGFFGTRLFQELLEKADTFGLWGRPMVVGLPLAIIGMAIVWWWGSLHPSVDQTESYVEEWCRRHSHGIETDHGRGWRECPVPDDSGIVSGPQPQSQSR</sequence>
<dbReference type="EMBL" id="MHTM01000039">
    <property type="protein sequence ID" value="OHA61219.1"/>
    <property type="molecule type" value="Genomic_DNA"/>
</dbReference>
<evidence type="ECO:0000313" key="3">
    <source>
        <dbReference type="EMBL" id="OHA61219.1"/>
    </source>
</evidence>
<evidence type="ECO:0000256" key="1">
    <source>
        <dbReference type="SAM" id="MobiDB-lite"/>
    </source>
</evidence>
<protein>
    <submittedName>
        <fullName evidence="3">Uncharacterized protein</fullName>
    </submittedName>
</protein>
<organism evidence="3 4">
    <name type="scientific">Candidatus Vogelbacteria bacterium RIFOXYD2_FULL_44_9</name>
    <dbReference type="NCBI Taxonomy" id="1802441"/>
    <lineage>
        <taxon>Bacteria</taxon>
        <taxon>Candidatus Vogeliibacteriota</taxon>
    </lineage>
</organism>
<feature type="transmembrane region" description="Helical" evidence="2">
    <location>
        <begin position="6"/>
        <end position="28"/>
    </location>
</feature>